<sequence>MDQEISTFDQDLTAVKATFLSAQEAVRAAPEPQQGFKQATDLAELMRDLADTAAGLRAEAVRRIWQSEKMSIAELADRIGVSKARADQLLKLTKDPTRIPLSSEE</sequence>
<evidence type="ECO:0000313" key="1">
    <source>
        <dbReference type="EMBL" id="MBB5870590.1"/>
    </source>
</evidence>
<keyword evidence="2" id="KW-1185">Reference proteome</keyword>
<evidence type="ECO:0000313" key="2">
    <source>
        <dbReference type="Proteomes" id="UP000587527"/>
    </source>
</evidence>
<reference evidence="1 2" key="1">
    <citation type="submission" date="2020-08" db="EMBL/GenBank/DDBJ databases">
        <title>Sequencing the genomes of 1000 actinobacteria strains.</title>
        <authorList>
            <person name="Klenk H.-P."/>
        </authorList>
    </citation>
    <scope>NUCLEOTIDE SEQUENCE [LARGE SCALE GENOMIC DNA]</scope>
    <source>
        <strain evidence="1 2">DSM 45362</strain>
    </source>
</reference>
<dbReference type="EMBL" id="JACHMN010000002">
    <property type="protein sequence ID" value="MBB5870590.1"/>
    <property type="molecule type" value="Genomic_DNA"/>
</dbReference>
<name>A0A841BV02_9ACTN</name>
<dbReference type="Proteomes" id="UP000587527">
    <property type="component" value="Unassembled WGS sequence"/>
</dbReference>
<dbReference type="GO" id="GO:0003677">
    <property type="term" value="F:DNA binding"/>
    <property type="evidence" value="ECO:0007669"/>
    <property type="project" value="UniProtKB-KW"/>
</dbReference>
<dbReference type="RefSeq" id="WP_184838077.1">
    <property type="nucleotide sequence ID" value="NZ_JACHMN010000002.1"/>
</dbReference>
<comment type="caution">
    <text evidence="1">The sequence shown here is derived from an EMBL/GenBank/DDBJ whole genome shotgun (WGS) entry which is preliminary data.</text>
</comment>
<keyword evidence="1" id="KW-0238">DNA-binding</keyword>
<accession>A0A841BV02</accession>
<organism evidence="1 2">
    <name type="scientific">Allocatelliglobosispora scoriae</name>
    <dbReference type="NCBI Taxonomy" id="643052"/>
    <lineage>
        <taxon>Bacteria</taxon>
        <taxon>Bacillati</taxon>
        <taxon>Actinomycetota</taxon>
        <taxon>Actinomycetes</taxon>
        <taxon>Micromonosporales</taxon>
        <taxon>Micromonosporaceae</taxon>
        <taxon>Allocatelliglobosispora</taxon>
    </lineage>
</organism>
<dbReference type="AlphaFoldDB" id="A0A841BV02"/>
<proteinExistence type="predicted"/>
<protein>
    <submittedName>
        <fullName evidence="1">DNA-binding transcriptional regulator YiaG</fullName>
    </submittedName>
</protein>
<gene>
    <name evidence="1" type="ORF">F4553_003969</name>
</gene>